<dbReference type="PANTHER" id="PTHR43065">
    <property type="entry name" value="SENSOR HISTIDINE KINASE"/>
    <property type="match status" value="1"/>
</dbReference>
<dbReference type="Pfam" id="PF02518">
    <property type="entry name" value="HATPase_c"/>
    <property type="match status" value="1"/>
</dbReference>
<dbReference type="InterPro" id="IPR003661">
    <property type="entry name" value="HisK_dim/P_dom"/>
</dbReference>
<feature type="transmembrane region" description="Helical" evidence="4">
    <location>
        <begin position="32"/>
        <end position="54"/>
    </location>
</feature>
<dbReference type="CDD" id="cd00082">
    <property type="entry name" value="HisKA"/>
    <property type="match status" value="1"/>
</dbReference>
<feature type="domain" description="Histidine kinase" evidence="5">
    <location>
        <begin position="496"/>
        <end position="726"/>
    </location>
</feature>
<dbReference type="InterPro" id="IPR005467">
    <property type="entry name" value="His_kinase_dom"/>
</dbReference>
<sequence length="730" mass="81852">MDRDDVQQKPAVEAGKKHTESSLASTSLIRRYYWILYGGLVLIMIITFGNAFYLGKQTEKRVINEDRQNAQQTLITLDNAVSVSLNHVSKMRQALEAHRSYPEKAYNYALAKYLFLQSPDSPKFAPWTNLPESLKNQVGQIYVRSGSGDISTDVSVLLSMMPEIVTTHRLHKDFQWSYYYDANKRYSLLYAGLPYQVLLDATGTTDMDAALDIVYEAGGTFPVQLVSEKSNPSKQHQWTSPYLDAGGKGMMVSLLEPVYSDAKFIGAVGADITLKALDSILTQKELAIGHLAIVDKNGLVIGDSRGALKDAKESIKHEQVLSLTASGEAHMVNSDEIQSVRGGYWYAYPLAGTPWSLVLEISRTEMNSYIIQSILPYLITGFAFAAILFFVVLHQHWRFSRPALMLAQFVEELPRASNIEIPKVPLKWRYWFNCVAKTELERQEHLRTINQHSKDLEKLVQKRTVELQSTLTTLRQTQEELVHSEKLAGLGSLVSGISHELNTPVGNAITISSSIKDIVSEYRQADENIEQQQIEEYFNQIQQGADLLDKSLHRAVELINNFKQISVEQSNYRVADFDLPSLLTELELNVVPQLTEHGIELTENYPSELSMESFPDAIKDVIVRLINNVVRHAYVEGSEKTLTINCHEDENDKVCIEVIDNGKGIAAEKLPKIFDPFFTTQLGQGSSGLGLHIVYNLITELLQGEITVTSEEGEGSTFRVVLPLKVSASK</sequence>
<comment type="catalytic activity">
    <reaction evidence="1">
        <text>ATP + protein L-histidine = ADP + protein N-phospho-L-histidine.</text>
        <dbReference type="EC" id="2.7.13.3"/>
    </reaction>
</comment>
<dbReference type="Proteomes" id="UP000838748">
    <property type="component" value="Unassembled WGS sequence"/>
</dbReference>
<organism evidence="6 7">
    <name type="scientific">Vibrio marisflavi CECT 7928</name>
    <dbReference type="NCBI Taxonomy" id="634439"/>
    <lineage>
        <taxon>Bacteria</taxon>
        <taxon>Pseudomonadati</taxon>
        <taxon>Pseudomonadota</taxon>
        <taxon>Gammaproteobacteria</taxon>
        <taxon>Vibrionales</taxon>
        <taxon>Vibrionaceae</taxon>
        <taxon>Vibrio</taxon>
    </lineage>
</organism>
<dbReference type="PANTHER" id="PTHR43065:SF47">
    <property type="match status" value="1"/>
</dbReference>
<dbReference type="InterPro" id="IPR036097">
    <property type="entry name" value="HisK_dim/P_sf"/>
</dbReference>
<accession>A0ABM9A2Q1</accession>
<keyword evidence="7" id="KW-1185">Reference proteome</keyword>
<name>A0ABM9A2Q1_9VIBR</name>
<evidence type="ECO:0000256" key="2">
    <source>
        <dbReference type="ARBA" id="ARBA00012438"/>
    </source>
</evidence>
<dbReference type="InterPro" id="IPR036890">
    <property type="entry name" value="HATPase_C_sf"/>
</dbReference>
<dbReference type="InterPro" id="IPR003594">
    <property type="entry name" value="HATPase_dom"/>
</dbReference>
<protein>
    <recommendedName>
        <fullName evidence="2">histidine kinase</fullName>
        <ecNumber evidence="2">2.7.13.3</ecNumber>
    </recommendedName>
</protein>
<dbReference type="SUPFAM" id="SSF55874">
    <property type="entry name" value="ATPase domain of HSP90 chaperone/DNA topoisomerase II/histidine kinase"/>
    <property type="match status" value="1"/>
</dbReference>
<dbReference type="Gene3D" id="1.10.287.130">
    <property type="match status" value="1"/>
</dbReference>
<evidence type="ECO:0000313" key="6">
    <source>
        <dbReference type="EMBL" id="CAH0538851.1"/>
    </source>
</evidence>
<dbReference type="GO" id="GO:0016740">
    <property type="term" value="F:transferase activity"/>
    <property type="evidence" value="ECO:0007669"/>
    <property type="project" value="UniProtKB-KW"/>
</dbReference>
<evidence type="ECO:0000259" key="5">
    <source>
        <dbReference type="PROSITE" id="PS50109"/>
    </source>
</evidence>
<evidence type="ECO:0000256" key="1">
    <source>
        <dbReference type="ARBA" id="ARBA00000085"/>
    </source>
</evidence>
<dbReference type="SMART" id="SM00387">
    <property type="entry name" value="HATPase_c"/>
    <property type="match status" value="1"/>
</dbReference>
<dbReference type="CDD" id="cd18774">
    <property type="entry name" value="PDC2_HK_sensor"/>
    <property type="match status" value="1"/>
</dbReference>
<feature type="transmembrane region" description="Helical" evidence="4">
    <location>
        <begin position="374"/>
        <end position="393"/>
    </location>
</feature>
<gene>
    <name evidence="6" type="primary">sasA_5</name>
    <name evidence="6" type="ORF">VMF7928_01710</name>
</gene>
<dbReference type="EC" id="2.7.13.3" evidence="2"/>
<evidence type="ECO:0000313" key="7">
    <source>
        <dbReference type="Proteomes" id="UP000838748"/>
    </source>
</evidence>
<dbReference type="RefSeq" id="WP_237361049.1">
    <property type="nucleotide sequence ID" value="NZ_CAKLDM010000002.1"/>
</dbReference>
<keyword evidence="6" id="KW-0808">Transferase</keyword>
<dbReference type="SUPFAM" id="SSF47384">
    <property type="entry name" value="Homodimeric domain of signal transducing histidine kinase"/>
    <property type="match status" value="1"/>
</dbReference>
<keyword evidence="4" id="KW-1133">Transmembrane helix</keyword>
<keyword evidence="4" id="KW-0472">Membrane</keyword>
<comment type="caution">
    <text evidence="6">The sequence shown here is derived from an EMBL/GenBank/DDBJ whole genome shotgun (WGS) entry which is preliminary data.</text>
</comment>
<dbReference type="PROSITE" id="PS50109">
    <property type="entry name" value="HIS_KIN"/>
    <property type="match status" value="1"/>
</dbReference>
<keyword evidence="4" id="KW-0812">Transmembrane</keyword>
<dbReference type="EMBL" id="CAKLDM010000002">
    <property type="protein sequence ID" value="CAH0538851.1"/>
    <property type="molecule type" value="Genomic_DNA"/>
</dbReference>
<keyword evidence="3" id="KW-0597">Phosphoprotein</keyword>
<dbReference type="Gene3D" id="3.30.565.10">
    <property type="entry name" value="Histidine kinase-like ATPase, C-terminal domain"/>
    <property type="match status" value="1"/>
</dbReference>
<dbReference type="Pfam" id="PF22673">
    <property type="entry name" value="MCP-like_PDC_1"/>
    <property type="match status" value="1"/>
</dbReference>
<proteinExistence type="predicted"/>
<reference evidence="6" key="1">
    <citation type="submission" date="2021-11" db="EMBL/GenBank/DDBJ databases">
        <authorList>
            <person name="Rodrigo-Torres L."/>
            <person name="Arahal R. D."/>
            <person name="Lucena T."/>
        </authorList>
    </citation>
    <scope>NUCLEOTIDE SEQUENCE</scope>
    <source>
        <strain evidence="6">CECT 7928</strain>
    </source>
</reference>
<dbReference type="Gene3D" id="3.30.450.20">
    <property type="entry name" value="PAS domain"/>
    <property type="match status" value="2"/>
</dbReference>
<dbReference type="InterPro" id="IPR004358">
    <property type="entry name" value="Sig_transdc_His_kin-like_C"/>
</dbReference>
<evidence type="ECO:0000256" key="4">
    <source>
        <dbReference type="SAM" id="Phobius"/>
    </source>
</evidence>
<evidence type="ECO:0000256" key="3">
    <source>
        <dbReference type="ARBA" id="ARBA00022553"/>
    </source>
</evidence>
<dbReference type="PRINTS" id="PR00344">
    <property type="entry name" value="BCTRLSENSOR"/>
</dbReference>